<sequence>MKAKYGLFEYRKVKNKIICKIKEENLIYPKRSEYFSNLLEIDITMMNSTAKSYRGRSFNNKTNMLCFVKYDEK</sequence>
<evidence type="ECO:0000313" key="1">
    <source>
        <dbReference type="EMBL" id="KCZ82520.1"/>
    </source>
</evidence>
<name>A0A059F5P7_9MICR</name>
<evidence type="ECO:0000313" key="2">
    <source>
        <dbReference type="Proteomes" id="UP000030655"/>
    </source>
</evidence>
<dbReference type="HOGENOM" id="CLU_2704345_0_0_1"/>
<reference evidence="2" key="1">
    <citation type="submission" date="2013-02" db="EMBL/GenBank/DDBJ databases">
        <authorList>
            <consortium name="The Broad Institute Genome Sequencing Platform"/>
            <person name="Cuomo C."/>
            <person name="Becnel J."/>
            <person name="Sanscrainte N."/>
            <person name="Walker B."/>
            <person name="Young S.K."/>
            <person name="Zeng Q."/>
            <person name="Gargeya S."/>
            <person name="Fitzgerald M."/>
            <person name="Haas B."/>
            <person name="Abouelleil A."/>
            <person name="Alvarado L."/>
            <person name="Arachchi H.M."/>
            <person name="Berlin A.M."/>
            <person name="Chapman S.B."/>
            <person name="Dewar J."/>
            <person name="Goldberg J."/>
            <person name="Griggs A."/>
            <person name="Gujja S."/>
            <person name="Hansen M."/>
            <person name="Howarth C."/>
            <person name="Imamovic A."/>
            <person name="Larimer J."/>
            <person name="McCowan C."/>
            <person name="Murphy C."/>
            <person name="Neiman D."/>
            <person name="Pearson M."/>
            <person name="Priest M."/>
            <person name="Roberts A."/>
            <person name="Saif S."/>
            <person name="Shea T."/>
            <person name="Sisk P."/>
            <person name="Sykes S."/>
            <person name="Wortman J."/>
            <person name="Nusbaum C."/>
            <person name="Birren B."/>
        </authorList>
    </citation>
    <scope>NUCLEOTIDE SEQUENCE [LARGE SCALE GENOMIC DNA]</scope>
    <source>
        <strain evidence="2">PRA339</strain>
    </source>
</reference>
<dbReference type="Proteomes" id="UP000030655">
    <property type="component" value="Unassembled WGS sequence"/>
</dbReference>
<proteinExistence type="predicted"/>
<organism evidence="1 2">
    <name type="scientific">Anncaliia algerae PRA339</name>
    <dbReference type="NCBI Taxonomy" id="1288291"/>
    <lineage>
        <taxon>Eukaryota</taxon>
        <taxon>Fungi</taxon>
        <taxon>Fungi incertae sedis</taxon>
        <taxon>Microsporidia</taxon>
        <taxon>Tubulinosematoidea</taxon>
        <taxon>Tubulinosematidae</taxon>
        <taxon>Anncaliia</taxon>
    </lineage>
</organism>
<dbReference type="VEuPathDB" id="MicrosporidiaDB:H312_00178"/>
<reference evidence="1 2" key="2">
    <citation type="submission" date="2014-03" db="EMBL/GenBank/DDBJ databases">
        <title>The Genome Sequence of Anncaliia algerae insect isolate PRA339.</title>
        <authorList>
            <consortium name="The Broad Institute Genome Sequencing Platform"/>
            <consortium name="The Broad Institute Genome Sequencing Center for Infectious Disease"/>
            <person name="Cuomo C."/>
            <person name="Becnel J."/>
            <person name="Sanscrainte N."/>
            <person name="Walker B."/>
            <person name="Young S.K."/>
            <person name="Zeng Q."/>
            <person name="Gargeya S."/>
            <person name="Fitzgerald M."/>
            <person name="Haas B."/>
            <person name="Abouelleil A."/>
            <person name="Alvarado L."/>
            <person name="Arachchi H.M."/>
            <person name="Berlin A.M."/>
            <person name="Chapman S.B."/>
            <person name="Dewar J."/>
            <person name="Goldberg J."/>
            <person name="Griggs A."/>
            <person name="Gujja S."/>
            <person name="Hansen M."/>
            <person name="Howarth C."/>
            <person name="Imamovic A."/>
            <person name="Larimer J."/>
            <person name="McCowan C."/>
            <person name="Murphy C."/>
            <person name="Neiman D."/>
            <person name="Pearson M."/>
            <person name="Priest M."/>
            <person name="Roberts A."/>
            <person name="Saif S."/>
            <person name="Shea T."/>
            <person name="Sisk P."/>
            <person name="Sykes S."/>
            <person name="Wortman J."/>
            <person name="Nusbaum C."/>
            <person name="Birren B."/>
        </authorList>
    </citation>
    <scope>NUCLEOTIDE SEQUENCE [LARGE SCALE GENOMIC DNA]</scope>
    <source>
        <strain evidence="1 2">PRA339</strain>
    </source>
</reference>
<dbReference type="EMBL" id="KK365130">
    <property type="protein sequence ID" value="KCZ82520.1"/>
    <property type="molecule type" value="Genomic_DNA"/>
</dbReference>
<keyword evidence="2" id="KW-1185">Reference proteome</keyword>
<accession>A0A059F5P7</accession>
<gene>
    <name evidence="1" type="ORF">H312_00178</name>
</gene>
<dbReference type="AlphaFoldDB" id="A0A059F5P7"/>
<protein>
    <submittedName>
        <fullName evidence="1">Uncharacterized protein</fullName>
    </submittedName>
</protein>